<name>A0A9N9C0Y3_9GLOM</name>
<keyword evidence="2" id="KW-1185">Reference proteome</keyword>
<evidence type="ECO:0000313" key="1">
    <source>
        <dbReference type="EMBL" id="CAG8587669.1"/>
    </source>
</evidence>
<protein>
    <submittedName>
        <fullName evidence="1">6538_t:CDS:1</fullName>
    </submittedName>
</protein>
<dbReference type="EMBL" id="CAJVPQ010002205">
    <property type="protein sequence ID" value="CAG8587669.1"/>
    <property type="molecule type" value="Genomic_DNA"/>
</dbReference>
<gene>
    <name evidence="1" type="ORF">FCALED_LOCUS7922</name>
</gene>
<evidence type="ECO:0000313" key="2">
    <source>
        <dbReference type="Proteomes" id="UP000789570"/>
    </source>
</evidence>
<accession>A0A9N9C0Y3</accession>
<organism evidence="1 2">
    <name type="scientific">Funneliformis caledonium</name>
    <dbReference type="NCBI Taxonomy" id="1117310"/>
    <lineage>
        <taxon>Eukaryota</taxon>
        <taxon>Fungi</taxon>
        <taxon>Fungi incertae sedis</taxon>
        <taxon>Mucoromycota</taxon>
        <taxon>Glomeromycotina</taxon>
        <taxon>Glomeromycetes</taxon>
        <taxon>Glomerales</taxon>
        <taxon>Glomeraceae</taxon>
        <taxon>Funneliformis</taxon>
    </lineage>
</organism>
<dbReference type="OrthoDB" id="2505997at2759"/>
<sequence length="133" mass="15858">MLFKKVLNDDVDYWRRLNTECGIRGIFFFFEEIQDALTHHLEPSQSTDSNRFKAQLDKRNFPGKGFLEKLIFYSEWLIQDKSKKNFKIDETIKNESSLAEWLTKAVVDLISFYLNEELVISTLLDWIEKYPSH</sequence>
<comment type="caution">
    <text evidence="1">The sequence shown here is derived from an EMBL/GenBank/DDBJ whole genome shotgun (WGS) entry which is preliminary data.</text>
</comment>
<proteinExistence type="predicted"/>
<dbReference type="Proteomes" id="UP000789570">
    <property type="component" value="Unassembled WGS sequence"/>
</dbReference>
<reference evidence="1" key="1">
    <citation type="submission" date="2021-06" db="EMBL/GenBank/DDBJ databases">
        <authorList>
            <person name="Kallberg Y."/>
            <person name="Tangrot J."/>
            <person name="Rosling A."/>
        </authorList>
    </citation>
    <scope>NUCLEOTIDE SEQUENCE</scope>
    <source>
        <strain evidence="1">UK204</strain>
    </source>
</reference>
<dbReference type="AlphaFoldDB" id="A0A9N9C0Y3"/>